<dbReference type="GO" id="GO:0005737">
    <property type="term" value="C:cytoplasm"/>
    <property type="evidence" value="ECO:0007669"/>
    <property type="project" value="UniProtKB-SubCell"/>
</dbReference>
<dbReference type="PIRSF" id="PIRSF002465">
    <property type="entry name" value="Phsphlp_syn_PlsX"/>
    <property type="match status" value="1"/>
</dbReference>
<evidence type="ECO:0000256" key="9">
    <source>
        <dbReference type="ARBA" id="ARBA00046608"/>
    </source>
</evidence>
<evidence type="ECO:0000256" key="7">
    <source>
        <dbReference type="ARBA" id="ARBA00023264"/>
    </source>
</evidence>
<keyword evidence="7 10" id="KW-1208">Phospholipid metabolism</keyword>
<dbReference type="PANTHER" id="PTHR30100">
    <property type="entry name" value="FATTY ACID/PHOSPHOLIPID SYNTHESIS PROTEIN PLSX"/>
    <property type="match status" value="1"/>
</dbReference>
<dbReference type="Gene3D" id="3.40.718.10">
    <property type="entry name" value="Isopropylmalate Dehydrogenase"/>
    <property type="match status" value="1"/>
</dbReference>
<dbReference type="Proteomes" id="UP000262195">
    <property type="component" value="Unassembled WGS sequence"/>
</dbReference>
<comment type="pathway">
    <text evidence="10">Lipid metabolism; phospholipid metabolism.</text>
</comment>
<reference evidence="11 12" key="1">
    <citation type="journal article" date="2018" name="Nat. Biotechnol.">
        <title>A standardized bacterial taxonomy based on genome phylogeny substantially revises the tree of life.</title>
        <authorList>
            <person name="Parks D.H."/>
            <person name="Chuvochina M."/>
            <person name="Waite D.W."/>
            <person name="Rinke C."/>
            <person name="Skarshewski A."/>
            <person name="Chaumeil P.A."/>
            <person name="Hugenholtz P."/>
        </authorList>
    </citation>
    <scope>NUCLEOTIDE SEQUENCE [LARGE SCALE GENOMIC DNA]</scope>
    <source>
        <strain evidence="11">UBA11306</strain>
    </source>
</reference>
<evidence type="ECO:0000256" key="2">
    <source>
        <dbReference type="ARBA" id="ARBA00022490"/>
    </source>
</evidence>
<name>A0A3D4S665_9ENTE</name>
<dbReference type="UniPathway" id="UPA00085"/>
<dbReference type="AlphaFoldDB" id="A0A3D4S665"/>
<evidence type="ECO:0000313" key="11">
    <source>
        <dbReference type="EMBL" id="HCS93441.1"/>
    </source>
</evidence>
<proteinExistence type="inferred from homology"/>
<keyword evidence="4 10" id="KW-0808">Transferase</keyword>
<keyword evidence="2 10" id="KW-0963">Cytoplasm</keyword>
<accession>A0A3D4S665</accession>
<dbReference type="GO" id="GO:0043811">
    <property type="term" value="F:phosphate:acyl-[acyl carrier protein] acyltransferase activity"/>
    <property type="evidence" value="ECO:0007669"/>
    <property type="project" value="UniProtKB-UniRule"/>
</dbReference>
<dbReference type="HAMAP" id="MF_00019">
    <property type="entry name" value="PlsX"/>
    <property type="match status" value="1"/>
</dbReference>
<comment type="function">
    <text evidence="10">Catalyzes the reversible formation of acyl-phosphate (acyl-PO(4)) from acyl-[acyl-carrier-protein] (acyl-ACP). This enzyme utilizes acyl-ACP as fatty acyl donor, but not acyl-CoA.</text>
</comment>
<dbReference type="PANTHER" id="PTHR30100:SF1">
    <property type="entry name" value="PHOSPHATE ACYLTRANSFERASE"/>
    <property type="match status" value="1"/>
</dbReference>
<dbReference type="GO" id="GO:0008654">
    <property type="term" value="P:phospholipid biosynthetic process"/>
    <property type="evidence" value="ECO:0007669"/>
    <property type="project" value="UniProtKB-KW"/>
</dbReference>
<comment type="caution">
    <text evidence="11">The sequence shown here is derived from an EMBL/GenBank/DDBJ whole genome shotgun (WGS) entry which is preliminary data.</text>
</comment>
<dbReference type="GO" id="GO:0006633">
    <property type="term" value="P:fatty acid biosynthetic process"/>
    <property type="evidence" value="ECO:0007669"/>
    <property type="project" value="UniProtKB-UniRule"/>
</dbReference>
<organism evidence="11 12">
    <name type="scientific">Bavariicoccus seileri</name>
    <dbReference type="NCBI Taxonomy" id="549685"/>
    <lineage>
        <taxon>Bacteria</taxon>
        <taxon>Bacillati</taxon>
        <taxon>Bacillota</taxon>
        <taxon>Bacilli</taxon>
        <taxon>Lactobacillales</taxon>
        <taxon>Enterococcaceae</taxon>
        <taxon>Bavariicoccus</taxon>
    </lineage>
</organism>
<comment type="catalytic activity">
    <reaction evidence="1 10">
        <text>a fatty acyl-[ACP] + phosphate = an acyl phosphate + holo-[ACP]</text>
        <dbReference type="Rhea" id="RHEA:42292"/>
        <dbReference type="Rhea" id="RHEA-COMP:9685"/>
        <dbReference type="Rhea" id="RHEA-COMP:14125"/>
        <dbReference type="ChEBI" id="CHEBI:43474"/>
        <dbReference type="ChEBI" id="CHEBI:59918"/>
        <dbReference type="ChEBI" id="CHEBI:64479"/>
        <dbReference type="ChEBI" id="CHEBI:138651"/>
        <dbReference type="EC" id="2.3.1.274"/>
    </reaction>
</comment>
<comment type="subcellular location">
    <subcellularLocation>
        <location evidence="10">Cytoplasm</location>
    </subcellularLocation>
    <text evidence="10">Associated with the membrane possibly through PlsY.</text>
</comment>
<evidence type="ECO:0000256" key="6">
    <source>
        <dbReference type="ARBA" id="ARBA00023209"/>
    </source>
</evidence>
<keyword evidence="5 10" id="KW-0443">Lipid metabolism</keyword>
<evidence type="ECO:0000256" key="5">
    <source>
        <dbReference type="ARBA" id="ARBA00023098"/>
    </source>
</evidence>
<evidence type="ECO:0000256" key="3">
    <source>
        <dbReference type="ARBA" id="ARBA00022516"/>
    </source>
</evidence>
<dbReference type="RefSeq" id="WP_022796029.1">
    <property type="nucleotide sequence ID" value="NZ_JBQDSL010000004.1"/>
</dbReference>
<gene>
    <name evidence="10" type="primary">plsX</name>
    <name evidence="11" type="ORF">DIW15_01875</name>
</gene>
<dbReference type="EC" id="2.3.1.274" evidence="8 10"/>
<dbReference type="InterPro" id="IPR003664">
    <property type="entry name" value="FA_synthesis"/>
</dbReference>
<keyword evidence="11" id="KW-0012">Acyltransferase</keyword>
<evidence type="ECO:0000256" key="8">
    <source>
        <dbReference type="ARBA" id="ARBA00024069"/>
    </source>
</evidence>
<dbReference type="SUPFAM" id="SSF53659">
    <property type="entry name" value="Isocitrate/Isopropylmalate dehydrogenase-like"/>
    <property type="match status" value="1"/>
</dbReference>
<comment type="similarity">
    <text evidence="10">Belongs to the PlsX family.</text>
</comment>
<keyword evidence="6 10" id="KW-0594">Phospholipid biosynthesis</keyword>
<dbReference type="NCBIfam" id="TIGR00182">
    <property type="entry name" value="plsX"/>
    <property type="match status" value="1"/>
</dbReference>
<evidence type="ECO:0000256" key="1">
    <source>
        <dbReference type="ARBA" id="ARBA00001232"/>
    </source>
</evidence>
<dbReference type="STRING" id="1121105.GCA_000421665_00746"/>
<sequence>MKLAIDAMGGDYAPKAIVEAVNESARTHPTVTFTLFGDQTQIEAFLTPNSNIEIVHTMDKIASDAEPVKAVRRQKNASMVLAAQSVKDGESDAFISAGNSGALLASGLLIVGRLKGIDRPALMPIIPAFSKDHQHFILADAGANADCKPKNLLQFAILGHCYAKQYLKIANPRIGLINNGAEASKGNELSKEAFALLKEEKELNFIGNVEARYLLNGVCDVAVTDGFTGNAILKTTEGTALTLFKELKQAVLTSGIRGKLGGLLLKPALKQLDSSLDYQKGGGALLLGLKAPVIKTHGSAQSETVIATLEQAISIIDSHIVSSVEEALTVANSSI</sequence>
<comment type="subunit">
    <text evidence="9 10">Homodimer. Probably interacts with PlsY.</text>
</comment>
<protein>
    <recommendedName>
        <fullName evidence="8 10">Phosphate acyltransferase</fullName>
        <ecNumber evidence="8 10">2.3.1.274</ecNumber>
    </recommendedName>
    <alternativeName>
        <fullName evidence="10">Acyl-ACP phosphotransacylase</fullName>
    </alternativeName>
    <alternativeName>
        <fullName evidence="10">Acyl-[acyl-carrier-protein]--phosphate acyltransferase</fullName>
    </alternativeName>
    <alternativeName>
        <fullName evidence="10">Phosphate-acyl-ACP acyltransferase</fullName>
    </alternativeName>
</protein>
<evidence type="ECO:0000313" key="12">
    <source>
        <dbReference type="Proteomes" id="UP000262195"/>
    </source>
</evidence>
<keyword evidence="3 10" id="KW-0444">Lipid biosynthesis</keyword>
<evidence type="ECO:0000256" key="10">
    <source>
        <dbReference type="HAMAP-Rule" id="MF_00019"/>
    </source>
</evidence>
<evidence type="ECO:0000256" key="4">
    <source>
        <dbReference type="ARBA" id="ARBA00022679"/>
    </source>
</evidence>
<dbReference type="Pfam" id="PF02504">
    <property type="entry name" value="FA_synthesis"/>
    <property type="match status" value="1"/>
</dbReference>
<dbReference type="EMBL" id="DQHO01000014">
    <property type="protein sequence ID" value="HCS93441.1"/>
    <property type="molecule type" value="Genomic_DNA"/>
</dbReference>
<dbReference type="InterPro" id="IPR012281">
    <property type="entry name" value="Phospholipid_synth_PlsX-like"/>
</dbReference>